<dbReference type="RefSeq" id="WP_042205414.1">
    <property type="nucleotide sequence ID" value="NZ_CP009288.1"/>
</dbReference>
<dbReference type="SUPFAM" id="SSF53613">
    <property type="entry name" value="Ribokinase-like"/>
    <property type="match status" value="1"/>
</dbReference>
<dbReference type="KEGG" id="pdu:PDUR_05705"/>
<dbReference type="EMBL" id="CP009288">
    <property type="protein sequence ID" value="AIQ11502.1"/>
    <property type="molecule type" value="Genomic_DNA"/>
</dbReference>
<dbReference type="Proteomes" id="UP000029409">
    <property type="component" value="Chromosome"/>
</dbReference>
<reference evidence="1 2" key="1">
    <citation type="submission" date="2014-08" db="EMBL/GenBank/DDBJ databases">
        <title>Comparative genomics of the Paenibacillus odorifer group.</title>
        <authorList>
            <person name="den Bakker H.C."/>
            <person name="Tsai Y.-C."/>
            <person name="Martin N."/>
            <person name="Korlach J."/>
            <person name="Wiedmann M."/>
        </authorList>
    </citation>
    <scope>NUCLEOTIDE SEQUENCE [LARGE SCALE GENOMIC DNA]</scope>
    <source>
        <strain evidence="1 2">DSM 1735</strain>
    </source>
</reference>
<accession>A0A089HK90</accession>
<dbReference type="InterPro" id="IPR029056">
    <property type="entry name" value="Ribokinase-like"/>
</dbReference>
<dbReference type="OrthoDB" id="9806249at2"/>
<sequence>MADVAAIGELLIDFTPCAQDTTGADDAFLAGILYGLLSQELAPGEVPAENCTKCCDSPMR</sequence>
<protein>
    <recommendedName>
        <fullName evidence="3">Carbohydrate kinase PfkB domain-containing protein</fullName>
    </recommendedName>
</protein>
<keyword evidence="2" id="KW-1185">Reference proteome</keyword>
<dbReference type="InterPro" id="IPR002173">
    <property type="entry name" value="Carboh/pur_kinase_PfkB_CS"/>
</dbReference>
<gene>
    <name evidence="1" type="ORF">PDUR_05705</name>
</gene>
<evidence type="ECO:0000313" key="2">
    <source>
        <dbReference type="Proteomes" id="UP000029409"/>
    </source>
</evidence>
<dbReference type="GO" id="GO:0016301">
    <property type="term" value="F:kinase activity"/>
    <property type="evidence" value="ECO:0007669"/>
    <property type="project" value="InterPro"/>
</dbReference>
<name>A0A089HK90_PAEDU</name>
<dbReference type="Gene3D" id="3.40.1190.20">
    <property type="match status" value="1"/>
</dbReference>
<evidence type="ECO:0008006" key="3">
    <source>
        <dbReference type="Google" id="ProtNLM"/>
    </source>
</evidence>
<dbReference type="PROSITE" id="PS00584">
    <property type="entry name" value="PFKB_KINASES_2"/>
    <property type="match status" value="1"/>
</dbReference>
<proteinExistence type="predicted"/>
<organism evidence="1 2">
    <name type="scientific">Paenibacillus durus</name>
    <name type="common">Paenibacillus azotofixans</name>
    <dbReference type="NCBI Taxonomy" id="44251"/>
    <lineage>
        <taxon>Bacteria</taxon>
        <taxon>Bacillati</taxon>
        <taxon>Bacillota</taxon>
        <taxon>Bacilli</taxon>
        <taxon>Bacillales</taxon>
        <taxon>Paenibacillaceae</taxon>
        <taxon>Paenibacillus</taxon>
    </lineage>
</organism>
<evidence type="ECO:0000313" key="1">
    <source>
        <dbReference type="EMBL" id="AIQ11502.1"/>
    </source>
</evidence>
<dbReference type="AlphaFoldDB" id="A0A089HK90"/>